<feature type="transmembrane region" description="Helical" evidence="6">
    <location>
        <begin position="105"/>
        <end position="123"/>
    </location>
</feature>
<gene>
    <name evidence="8" type="ORF">FYJ71_01510</name>
</gene>
<dbReference type="InterPro" id="IPR051204">
    <property type="entry name" value="ABC_transp_perm/SBD"/>
</dbReference>
<keyword evidence="5 6" id="KW-0472">Membrane</keyword>
<feature type="transmembrane region" description="Helical" evidence="6">
    <location>
        <begin position="135"/>
        <end position="157"/>
    </location>
</feature>
<dbReference type="GO" id="GO:0031460">
    <property type="term" value="P:glycine betaine transport"/>
    <property type="evidence" value="ECO:0007669"/>
    <property type="project" value="TreeGrafter"/>
</dbReference>
<dbReference type="Gene3D" id="1.10.3720.10">
    <property type="entry name" value="MetI-like"/>
    <property type="match status" value="1"/>
</dbReference>
<feature type="transmembrane region" description="Helical" evidence="6">
    <location>
        <begin position="248"/>
        <end position="271"/>
    </location>
</feature>
<dbReference type="PANTHER" id="PTHR30177:SF4">
    <property type="entry name" value="OSMOPROTECTANT IMPORT PERMEASE PROTEIN OSMW"/>
    <property type="match status" value="1"/>
</dbReference>
<dbReference type="PROSITE" id="PS50928">
    <property type="entry name" value="ABC_TM1"/>
    <property type="match status" value="1"/>
</dbReference>
<feature type="transmembrane region" description="Helical" evidence="6">
    <location>
        <begin position="215"/>
        <end position="236"/>
    </location>
</feature>
<dbReference type="Proteomes" id="UP000440713">
    <property type="component" value="Unassembled WGS sequence"/>
</dbReference>
<comment type="subcellular location">
    <subcellularLocation>
        <location evidence="6">Cell membrane</location>
        <topology evidence="6">Multi-pass membrane protein</topology>
    </subcellularLocation>
    <subcellularLocation>
        <location evidence="1">Membrane</location>
        <topology evidence="1">Multi-pass membrane protein</topology>
    </subcellularLocation>
</comment>
<evidence type="ECO:0000313" key="9">
    <source>
        <dbReference type="Proteomes" id="UP000440713"/>
    </source>
</evidence>
<dbReference type="RefSeq" id="WP_154537049.1">
    <property type="nucleotide sequence ID" value="NZ_VUNE01000001.1"/>
</dbReference>
<evidence type="ECO:0000259" key="7">
    <source>
        <dbReference type="PROSITE" id="PS50928"/>
    </source>
</evidence>
<comment type="similarity">
    <text evidence="6">Belongs to the binding-protein-dependent transport system permease family.</text>
</comment>
<dbReference type="GO" id="GO:0005886">
    <property type="term" value="C:plasma membrane"/>
    <property type="evidence" value="ECO:0007669"/>
    <property type="project" value="UniProtKB-SubCell"/>
</dbReference>
<dbReference type="Pfam" id="PF00528">
    <property type="entry name" value="BPD_transp_1"/>
    <property type="match status" value="1"/>
</dbReference>
<organism evidence="8 9">
    <name type="scientific">Peptostreptococcus porci</name>
    <dbReference type="NCBI Taxonomy" id="2652282"/>
    <lineage>
        <taxon>Bacteria</taxon>
        <taxon>Bacillati</taxon>
        <taxon>Bacillota</taxon>
        <taxon>Clostridia</taxon>
        <taxon>Peptostreptococcales</taxon>
        <taxon>Peptostreptococcaceae</taxon>
        <taxon>Peptostreptococcus</taxon>
    </lineage>
</organism>
<proteinExistence type="inferred from homology"/>
<evidence type="ECO:0000256" key="1">
    <source>
        <dbReference type="ARBA" id="ARBA00004141"/>
    </source>
</evidence>
<feature type="transmembrane region" description="Helical" evidence="6">
    <location>
        <begin position="177"/>
        <end position="203"/>
    </location>
</feature>
<dbReference type="EMBL" id="VUNE01000001">
    <property type="protein sequence ID" value="MST61651.1"/>
    <property type="molecule type" value="Genomic_DNA"/>
</dbReference>
<dbReference type="AlphaFoldDB" id="A0A6N7X0I8"/>
<keyword evidence="9" id="KW-1185">Reference proteome</keyword>
<feature type="transmembrane region" description="Helical" evidence="6">
    <location>
        <begin position="72"/>
        <end position="93"/>
    </location>
</feature>
<feature type="transmembrane region" description="Helical" evidence="6">
    <location>
        <begin position="47"/>
        <end position="65"/>
    </location>
</feature>
<feature type="domain" description="ABC transmembrane type-1" evidence="7">
    <location>
        <begin position="177"/>
        <end position="372"/>
    </location>
</feature>
<keyword evidence="3 6" id="KW-0812">Transmembrane</keyword>
<dbReference type="InterPro" id="IPR000515">
    <property type="entry name" value="MetI-like"/>
</dbReference>
<dbReference type="CDD" id="cd06261">
    <property type="entry name" value="TM_PBP2"/>
    <property type="match status" value="1"/>
</dbReference>
<evidence type="ECO:0000256" key="2">
    <source>
        <dbReference type="ARBA" id="ARBA00022448"/>
    </source>
</evidence>
<sequence>MKKKYDIAAITLVIFMIELLSINNFMFKAVSRIGAKELLSAKDSLGGNYYILLGCTILLLAIVIVKKSNEKLNFIAGIVSSICFGLTVLFSGLSVNYIDMPNAGGRISMSVGCYLYLLLVYLVQSKCNENVKESWKRFIVFAIGFLIAAVSIVSGKLDGLSVMKEFSTYKNEFQMYFINHIGMSFKVVLSGVIFGIPLGWIVFKYGKARKIITTILNTIESIPSLALLSIMMLPLSLLSNSFPILKEYGIAGVGATPVFCALFLYSLFYIVNSMYGALRTVDKQYVDVAKGMGMTNLQTFFKIELPIIMPVIVSGIRVSLTGTILGVTIGSYIGFGGLGKFILQGLNGFAIDIVMLGTLPVMGMVLFFDFTFKMIVVLIDNYRKIKGRIRT</sequence>
<evidence type="ECO:0000313" key="8">
    <source>
        <dbReference type="EMBL" id="MST61651.1"/>
    </source>
</evidence>
<evidence type="ECO:0000256" key="4">
    <source>
        <dbReference type="ARBA" id="ARBA00022989"/>
    </source>
</evidence>
<accession>A0A6N7X0I8</accession>
<evidence type="ECO:0000256" key="6">
    <source>
        <dbReference type="RuleBase" id="RU363032"/>
    </source>
</evidence>
<protein>
    <submittedName>
        <fullName evidence="8">ABC transporter permease</fullName>
    </submittedName>
</protein>
<dbReference type="GO" id="GO:0055085">
    <property type="term" value="P:transmembrane transport"/>
    <property type="evidence" value="ECO:0007669"/>
    <property type="project" value="InterPro"/>
</dbReference>
<keyword evidence="4 6" id="KW-1133">Transmembrane helix</keyword>
<dbReference type="SUPFAM" id="SSF161098">
    <property type="entry name" value="MetI-like"/>
    <property type="match status" value="1"/>
</dbReference>
<dbReference type="PANTHER" id="PTHR30177">
    <property type="entry name" value="GLYCINE BETAINE/L-PROLINE TRANSPORT SYSTEM PERMEASE PROTEIN PROW"/>
    <property type="match status" value="1"/>
</dbReference>
<evidence type="ECO:0000256" key="5">
    <source>
        <dbReference type="ARBA" id="ARBA00023136"/>
    </source>
</evidence>
<comment type="caution">
    <text evidence="8">The sequence shown here is derived from an EMBL/GenBank/DDBJ whole genome shotgun (WGS) entry which is preliminary data.</text>
</comment>
<dbReference type="InterPro" id="IPR035906">
    <property type="entry name" value="MetI-like_sf"/>
</dbReference>
<feature type="transmembrane region" description="Helical" evidence="6">
    <location>
        <begin position="7"/>
        <end position="27"/>
    </location>
</feature>
<feature type="transmembrane region" description="Helical" evidence="6">
    <location>
        <begin position="353"/>
        <end position="379"/>
    </location>
</feature>
<reference evidence="8 9" key="1">
    <citation type="submission" date="2019-08" db="EMBL/GenBank/DDBJ databases">
        <title>In-depth cultivation of the pig gut microbiome towards novel bacterial diversity and tailored functional studies.</title>
        <authorList>
            <person name="Wylensek D."/>
            <person name="Hitch T.C.A."/>
            <person name="Clavel T."/>
        </authorList>
    </citation>
    <scope>NUCLEOTIDE SEQUENCE [LARGE SCALE GENOMIC DNA]</scope>
    <source>
        <strain evidence="8 9">WCA-SAB-591-4A-A</strain>
    </source>
</reference>
<feature type="transmembrane region" description="Helical" evidence="6">
    <location>
        <begin position="307"/>
        <end position="333"/>
    </location>
</feature>
<evidence type="ECO:0000256" key="3">
    <source>
        <dbReference type="ARBA" id="ARBA00022692"/>
    </source>
</evidence>
<keyword evidence="2 6" id="KW-0813">Transport</keyword>
<name>A0A6N7X0I8_9FIRM</name>